<accession>A0A8J4DDE4</accession>
<proteinExistence type="predicted"/>
<sequence length="76" mass="8077">MTGRPAAFIALALASTASVADSEIAEIRAEMRGRVMRTIVPDAPLGFPSVSAIRTHLGGSFELRGTYWFDVGTDPP</sequence>
<dbReference type="EMBL" id="BOOR01000060">
    <property type="protein sequence ID" value="GII58155.1"/>
    <property type="molecule type" value="Genomic_DNA"/>
</dbReference>
<feature type="signal peptide" evidence="1">
    <location>
        <begin position="1"/>
        <end position="20"/>
    </location>
</feature>
<keyword evidence="3" id="KW-1185">Reference proteome</keyword>
<comment type="caution">
    <text evidence="2">The sequence shown here is derived from an EMBL/GenBank/DDBJ whole genome shotgun (WGS) entry which is preliminary data.</text>
</comment>
<evidence type="ECO:0000256" key="1">
    <source>
        <dbReference type="SAM" id="SignalP"/>
    </source>
</evidence>
<gene>
    <name evidence="2" type="ORF">Pth03_65440</name>
</gene>
<organism evidence="2 3">
    <name type="scientific">Planotetraspora thailandica</name>
    <dbReference type="NCBI Taxonomy" id="487172"/>
    <lineage>
        <taxon>Bacteria</taxon>
        <taxon>Bacillati</taxon>
        <taxon>Actinomycetota</taxon>
        <taxon>Actinomycetes</taxon>
        <taxon>Streptosporangiales</taxon>
        <taxon>Streptosporangiaceae</taxon>
        <taxon>Planotetraspora</taxon>
    </lineage>
</organism>
<evidence type="ECO:0000313" key="2">
    <source>
        <dbReference type="EMBL" id="GII58155.1"/>
    </source>
</evidence>
<name>A0A8J4DDE4_9ACTN</name>
<feature type="chain" id="PRO_5038755106" evidence="1">
    <location>
        <begin position="21"/>
        <end position="76"/>
    </location>
</feature>
<keyword evidence="1" id="KW-0732">Signal</keyword>
<dbReference type="AlphaFoldDB" id="A0A8J4DDE4"/>
<evidence type="ECO:0000313" key="3">
    <source>
        <dbReference type="Proteomes" id="UP000605992"/>
    </source>
</evidence>
<protein>
    <submittedName>
        <fullName evidence="2">Uncharacterized protein</fullName>
    </submittedName>
</protein>
<reference evidence="2" key="1">
    <citation type="submission" date="2021-01" db="EMBL/GenBank/DDBJ databases">
        <title>Whole genome shotgun sequence of Planotetraspora thailandica NBRC 104271.</title>
        <authorList>
            <person name="Komaki H."/>
            <person name="Tamura T."/>
        </authorList>
    </citation>
    <scope>NUCLEOTIDE SEQUENCE</scope>
    <source>
        <strain evidence="2">NBRC 104271</strain>
    </source>
</reference>
<dbReference type="Proteomes" id="UP000605992">
    <property type="component" value="Unassembled WGS sequence"/>
</dbReference>